<feature type="coiled-coil region" evidence="1">
    <location>
        <begin position="802"/>
        <end position="841"/>
    </location>
</feature>
<dbReference type="OrthoDB" id="6074141at2759"/>
<evidence type="ECO:0000256" key="2">
    <source>
        <dbReference type="SAM" id="MobiDB-lite"/>
    </source>
</evidence>
<evidence type="ECO:0000256" key="1">
    <source>
        <dbReference type="SAM" id="Coils"/>
    </source>
</evidence>
<evidence type="ECO:0000313" key="4">
    <source>
        <dbReference type="Proteomes" id="UP000683360"/>
    </source>
</evidence>
<gene>
    <name evidence="3" type="ORF">MEDL_68385</name>
</gene>
<dbReference type="EMBL" id="CAJPWZ010003321">
    <property type="protein sequence ID" value="CAG2257214.1"/>
    <property type="molecule type" value="Genomic_DNA"/>
</dbReference>
<dbReference type="Proteomes" id="UP000683360">
    <property type="component" value="Unassembled WGS sequence"/>
</dbReference>
<reference evidence="3" key="1">
    <citation type="submission" date="2021-03" db="EMBL/GenBank/DDBJ databases">
        <authorList>
            <person name="Bekaert M."/>
        </authorList>
    </citation>
    <scope>NUCLEOTIDE SEQUENCE</scope>
</reference>
<protein>
    <submittedName>
        <fullName evidence="3">Uncharacterized protein</fullName>
    </submittedName>
</protein>
<name>A0A8S3VLK7_MYTED</name>
<organism evidence="3 4">
    <name type="scientific">Mytilus edulis</name>
    <name type="common">Blue mussel</name>
    <dbReference type="NCBI Taxonomy" id="6550"/>
    <lineage>
        <taxon>Eukaryota</taxon>
        <taxon>Metazoa</taxon>
        <taxon>Spiralia</taxon>
        <taxon>Lophotrochozoa</taxon>
        <taxon>Mollusca</taxon>
        <taxon>Bivalvia</taxon>
        <taxon>Autobranchia</taxon>
        <taxon>Pteriomorphia</taxon>
        <taxon>Mytilida</taxon>
        <taxon>Mytiloidea</taxon>
        <taxon>Mytilidae</taxon>
        <taxon>Mytilinae</taxon>
        <taxon>Mytilus</taxon>
    </lineage>
</organism>
<proteinExistence type="predicted"/>
<keyword evidence="1" id="KW-0175">Coiled coil</keyword>
<feature type="region of interest" description="Disordered" evidence="2">
    <location>
        <begin position="243"/>
        <end position="266"/>
    </location>
</feature>
<accession>A0A8S3VLK7</accession>
<keyword evidence="4" id="KW-1185">Reference proteome</keyword>
<evidence type="ECO:0000313" key="3">
    <source>
        <dbReference type="EMBL" id="CAG2257214.1"/>
    </source>
</evidence>
<sequence>MVGVSKCEFRFNIPRMAVSSKDHQPALPVTATTLTDSIVTYSLSNIHPLSKGCLKNGFLETEEIVKLLTSFVYADALDNIPGGIKNNVYFVVKNDDNVERQKQGDHSEFPDDCGVYNSNRGKDPKTVFIVNPEGTLQVVYKRGDQFCSEKRIKGKLVYLPLQTQPSLDILIELNRKYSTLSNDSSYLRRVSWLGGHENHIAVVEYFKGYTESIQTGANVTDEITDIVHDTHLNVKRKLEHDEWSGPSCKKQAHNKKLNENNSQDDLAENRTLSSNNYFLSTGCLKKGFMEAEEIVKRLTSCLYEKAYNDIPNGVKNDVYFVVKNDANVERRKKGVNSKFPDDCKGYSHSDSSTSKNYFVTNPEGKLRFVCKRGEQFCYIKTVKGKKLFYPLETQPSSENIIELYRYYTTSKKNSIFKRRVSWLGENENHLALVEYSGIFPGLKQHSNCKDTDSIQTLANVTSEMPDMLQDTTSSSITKHIYDMKHNGSKSWDGSAEMRTLTLNIHSLSNGCLNQGFLDAEEVIKKLTSFLYEKAHDCIPDGIKNDVYFVVKNDENVKRRKKGAISNFSDDCGVYNYIKGSTAKSHFVTNPEGRLKMIYKKGDQFCYRKQVKEKKIFYPLDTQPLSDNIIELIRHYSTLKKDSTYKRRVSWLGEHKNHLALVEYSGTFPGLMPHGNSKKDKVYVRTPAKVMSEMSDLLHQDKPLDVYNKLTMKHNELSGTISKRQIHDKKHRDKKRKFKLKTKKNIQVEQTSIDNPDLSDEVPSAVFHILDNNFPAQFTCATSKKTPPRFANLQTVQAPSISESILEVEKEKLEIEREKLALEKEKIAIKREKLQMDKEKMKIKKRNLELFEEYVTLKKVKLTNAVSEACEVSPVIVTCNY</sequence>
<comment type="caution">
    <text evidence="3">The sequence shown here is derived from an EMBL/GenBank/DDBJ whole genome shotgun (WGS) entry which is preliminary data.</text>
</comment>
<dbReference type="AlphaFoldDB" id="A0A8S3VLK7"/>